<evidence type="ECO:0000313" key="1">
    <source>
        <dbReference type="EMBL" id="UOQ43200.1"/>
    </source>
</evidence>
<sequence>MSCKACQTSVYVTKQRVVESVHQQLQLETNLVSEAMKKGCKLAAPVLI</sequence>
<organism evidence="1 2">
    <name type="scientific">Halobacillus salinarum</name>
    <dbReference type="NCBI Taxonomy" id="2932257"/>
    <lineage>
        <taxon>Bacteria</taxon>
        <taxon>Bacillati</taxon>
        <taxon>Bacillota</taxon>
        <taxon>Bacilli</taxon>
        <taxon>Bacillales</taxon>
        <taxon>Bacillaceae</taxon>
        <taxon>Halobacillus</taxon>
    </lineage>
</organism>
<proteinExistence type="predicted"/>
<reference evidence="1 2" key="1">
    <citation type="submission" date="2022-04" db="EMBL/GenBank/DDBJ databases">
        <title>Halobacillus sp. isolated from saltern.</title>
        <authorList>
            <person name="Won M."/>
            <person name="Lee C.-M."/>
            <person name="Woen H.-Y."/>
            <person name="Kwon S.-W."/>
        </authorList>
    </citation>
    <scope>NUCLEOTIDE SEQUENCE [LARGE SCALE GENOMIC DNA]</scope>
    <source>
        <strain evidence="1 2">SSBR10-3</strain>
    </source>
</reference>
<protein>
    <submittedName>
        <fullName evidence="1">Uncharacterized protein</fullName>
    </submittedName>
</protein>
<accession>A0ABY4EFF9</accession>
<gene>
    <name evidence="1" type="ORF">MUN89_14815</name>
</gene>
<dbReference type="Proteomes" id="UP000831787">
    <property type="component" value="Chromosome"/>
</dbReference>
<keyword evidence="2" id="KW-1185">Reference proteome</keyword>
<name>A0ABY4EFF9_9BACI</name>
<evidence type="ECO:0000313" key="2">
    <source>
        <dbReference type="Proteomes" id="UP000831787"/>
    </source>
</evidence>
<dbReference type="RefSeq" id="WP_244708559.1">
    <property type="nucleotide sequence ID" value="NZ_CP095073.1"/>
</dbReference>
<dbReference type="EMBL" id="CP095073">
    <property type="protein sequence ID" value="UOQ43200.1"/>
    <property type="molecule type" value="Genomic_DNA"/>
</dbReference>